<comment type="caution">
    <text evidence="2">The sequence shown here is derived from an EMBL/GenBank/DDBJ whole genome shotgun (WGS) entry which is preliminary data.</text>
</comment>
<dbReference type="AlphaFoldDB" id="A0A5C8I791"/>
<evidence type="ECO:0000313" key="3">
    <source>
        <dbReference type="Proteomes" id="UP000321034"/>
    </source>
</evidence>
<dbReference type="PANTHER" id="PTHR43792">
    <property type="entry name" value="GNAT FAMILY, PUTATIVE (AFU_ORTHOLOGUE AFUA_3G00765)-RELATED-RELATED"/>
    <property type="match status" value="1"/>
</dbReference>
<organism evidence="2 3">
    <name type="scientific">Microbacterium hatanonis</name>
    <dbReference type="NCBI Taxonomy" id="404366"/>
    <lineage>
        <taxon>Bacteria</taxon>
        <taxon>Bacillati</taxon>
        <taxon>Actinomycetota</taxon>
        <taxon>Actinomycetes</taxon>
        <taxon>Micrococcales</taxon>
        <taxon>Microbacteriaceae</taxon>
        <taxon>Microbacterium</taxon>
    </lineage>
</organism>
<dbReference type="PANTHER" id="PTHR43792:SF1">
    <property type="entry name" value="N-ACETYLTRANSFERASE DOMAIN-CONTAINING PROTEIN"/>
    <property type="match status" value="1"/>
</dbReference>
<dbReference type="GO" id="GO:0016747">
    <property type="term" value="F:acyltransferase activity, transferring groups other than amino-acyl groups"/>
    <property type="evidence" value="ECO:0007669"/>
    <property type="project" value="InterPro"/>
</dbReference>
<dbReference type="RefSeq" id="WP_147894480.1">
    <property type="nucleotide sequence ID" value="NZ_BAAANR010000001.1"/>
</dbReference>
<accession>A0A5C8I791</accession>
<sequence>MRALPTTDRLVLREMGPDDLPALTAIMGDAETMTAYEGPFGPAEIATWLARSQQRYADDGFALWAVTLRETGEMIGQCGPTRQIIDGRSMVEVGYLFDRRWWHRGFAREAARACRDWAFHNLPVDVVCSKIRDTNLASMNVAIRNGMSVRGRTVTHYRGVDMPHLVFEITRDEWMLRPTP</sequence>
<dbReference type="PROSITE" id="PS51186">
    <property type="entry name" value="GNAT"/>
    <property type="match status" value="1"/>
</dbReference>
<dbReference type="SUPFAM" id="SSF55729">
    <property type="entry name" value="Acyl-CoA N-acyltransferases (Nat)"/>
    <property type="match status" value="1"/>
</dbReference>
<dbReference type="InterPro" id="IPR051531">
    <property type="entry name" value="N-acetyltransferase"/>
</dbReference>
<proteinExistence type="predicted"/>
<dbReference type="Gene3D" id="3.40.630.30">
    <property type="match status" value="1"/>
</dbReference>
<dbReference type="Pfam" id="PF13302">
    <property type="entry name" value="Acetyltransf_3"/>
    <property type="match status" value="1"/>
</dbReference>
<name>A0A5C8I791_9MICO</name>
<keyword evidence="3" id="KW-1185">Reference proteome</keyword>
<evidence type="ECO:0000313" key="2">
    <source>
        <dbReference type="EMBL" id="TXK13844.1"/>
    </source>
</evidence>
<gene>
    <name evidence="2" type="ORF">FVP77_07260</name>
</gene>
<dbReference type="InterPro" id="IPR000182">
    <property type="entry name" value="GNAT_dom"/>
</dbReference>
<protein>
    <submittedName>
        <fullName evidence="2">GNAT family N-acetyltransferase</fullName>
    </submittedName>
</protein>
<feature type="domain" description="N-acetyltransferase" evidence="1">
    <location>
        <begin position="10"/>
        <end position="172"/>
    </location>
</feature>
<dbReference type="OrthoDB" id="3533156at2"/>
<dbReference type="InterPro" id="IPR016181">
    <property type="entry name" value="Acyl_CoA_acyltransferase"/>
</dbReference>
<dbReference type="EMBL" id="VRSV01000001">
    <property type="protein sequence ID" value="TXK13844.1"/>
    <property type="molecule type" value="Genomic_DNA"/>
</dbReference>
<keyword evidence="2" id="KW-0808">Transferase</keyword>
<reference evidence="2 3" key="1">
    <citation type="submission" date="2019-08" db="EMBL/GenBank/DDBJ databases">
        <authorList>
            <person name="Dong K."/>
        </authorList>
    </citation>
    <scope>NUCLEOTIDE SEQUENCE [LARGE SCALE GENOMIC DNA]</scope>
    <source>
        <strain evidence="2 3">JCM14558</strain>
    </source>
</reference>
<dbReference type="Proteomes" id="UP000321034">
    <property type="component" value="Unassembled WGS sequence"/>
</dbReference>
<evidence type="ECO:0000259" key="1">
    <source>
        <dbReference type="PROSITE" id="PS51186"/>
    </source>
</evidence>